<protein>
    <submittedName>
        <fullName evidence="2">HET-domain-containing protein</fullName>
    </submittedName>
</protein>
<dbReference type="EMBL" id="MU004290">
    <property type="protein sequence ID" value="KAF2662094.1"/>
    <property type="molecule type" value="Genomic_DNA"/>
</dbReference>
<gene>
    <name evidence="2" type="ORF">K491DRAFT_710053</name>
</gene>
<sequence length="551" mass="62586">MTEEQVNAGDRPLLSTYESRNSVGCLKGLISSLSGCIKGHAKCWEAFDSSWVPTRLIDISEYKSIGKACLVSRDQIVAALSSERDLRYTSLSHVWGSHKFLSLNTCNETGLSSGFPVSRLPETFQQAVYVTDSIGLRYLWIDSLCILQDSVEDWKSEASLMGKVYLNSFCTLAASLATRPTEGLFWDRHPELANAFPVEFSHAHGYKRFAVFYDLQDLILERSALHKRGWVLQESYLSPRTIHFTKFPAFECREMFACENYRTAGTEDNAVTFRWLRHTSKTISRTEVFTYSDWFNIVYDYSRCSLTFITDKLIALCGIAQAVSRSPAIGNEYHAGVWKYWWLQGLLWMVDQSSLGYEMYPIRYHQTYIAPSWSWASVEAAIQPWGPRNIISQTFVELQGISTVPINGDPFGQLSGGEIRFKDRLFALSQFRQLAEADRSELAAYAFSLDDGLVPDDVSLDDCDGDWTDDQTFFLPLVESPDYSTWHSECSVCGLLLQFHWRGLETRRVFQRVGFAVISKADGNVAGSGYHIDEWAAPPWREEDLEVIISV</sequence>
<evidence type="ECO:0000259" key="1">
    <source>
        <dbReference type="Pfam" id="PF06985"/>
    </source>
</evidence>
<dbReference type="OrthoDB" id="3486565at2759"/>
<name>A0A6A6TTZ0_9PLEO</name>
<dbReference type="Pfam" id="PF06985">
    <property type="entry name" value="HET"/>
    <property type="match status" value="1"/>
</dbReference>
<accession>A0A6A6TTZ0</accession>
<dbReference type="PANTHER" id="PTHR33112">
    <property type="entry name" value="DOMAIN PROTEIN, PUTATIVE-RELATED"/>
    <property type="match status" value="1"/>
</dbReference>
<proteinExistence type="predicted"/>
<dbReference type="InterPro" id="IPR010730">
    <property type="entry name" value="HET"/>
</dbReference>
<evidence type="ECO:0000313" key="3">
    <source>
        <dbReference type="Proteomes" id="UP000799324"/>
    </source>
</evidence>
<keyword evidence="3" id="KW-1185">Reference proteome</keyword>
<reference evidence="2" key="1">
    <citation type="journal article" date="2020" name="Stud. Mycol.">
        <title>101 Dothideomycetes genomes: a test case for predicting lifestyles and emergence of pathogens.</title>
        <authorList>
            <person name="Haridas S."/>
            <person name="Albert R."/>
            <person name="Binder M."/>
            <person name="Bloem J."/>
            <person name="Labutti K."/>
            <person name="Salamov A."/>
            <person name="Andreopoulos B."/>
            <person name="Baker S."/>
            <person name="Barry K."/>
            <person name="Bills G."/>
            <person name="Bluhm B."/>
            <person name="Cannon C."/>
            <person name="Castanera R."/>
            <person name="Culley D."/>
            <person name="Daum C."/>
            <person name="Ezra D."/>
            <person name="Gonzalez J."/>
            <person name="Henrissat B."/>
            <person name="Kuo A."/>
            <person name="Liang C."/>
            <person name="Lipzen A."/>
            <person name="Lutzoni F."/>
            <person name="Magnuson J."/>
            <person name="Mondo S."/>
            <person name="Nolan M."/>
            <person name="Ohm R."/>
            <person name="Pangilinan J."/>
            <person name="Park H.-J."/>
            <person name="Ramirez L."/>
            <person name="Alfaro M."/>
            <person name="Sun H."/>
            <person name="Tritt A."/>
            <person name="Yoshinaga Y."/>
            <person name="Zwiers L.-H."/>
            <person name="Turgeon B."/>
            <person name="Goodwin S."/>
            <person name="Spatafora J."/>
            <person name="Crous P."/>
            <person name="Grigoriev I."/>
        </authorList>
    </citation>
    <scope>NUCLEOTIDE SEQUENCE</scope>
    <source>
        <strain evidence="2">CBS 122681</strain>
    </source>
</reference>
<dbReference type="AlphaFoldDB" id="A0A6A6TTZ0"/>
<organism evidence="2 3">
    <name type="scientific">Lophiostoma macrostomum CBS 122681</name>
    <dbReference type="NCBI Taxonomy" id="1314788"/>
    <lineage>
        <taxon>Eukaryota</taxon>
        <taxon>Fungi</taxon>
        <taxon>Dikarya</taxon>
        <taxon>Ascomycota</taxon>
        <taxon>Pezizomycotina</taxon>
        <taxon>Dothideomycetes</taxon>
        <taxon>Pleosporomycetidae</taxon>
        <taxon>Pleosporales</taxon>
        <taxon>Lophiostomataceae</taxon>
        <taxon>Lophiostoma</taxon>
    </lineage>
</organism>
<feature type="domain" description="Heterokaryon incompatibility" evidence="1">
    <location>
        <begin position="88"/>
        <end position="234"/>
    </location>
</feature>
<dbReference type="PANTHER" id="PTHR33112:SF10">
    <property type="entry name" value="TOL"/>
    <property type="match status" value="1"/>
</dbReference>
<evidence type="ECO:0000313" key="2">
    <source>
        <dbReference type="EMBL" id="KAF2662094.1"/>
    </source>
</evidence>
<dbReference type="Proteomes" id="UP000799324">
    <property type="component" value="Unassembled WGS sequence"/>
</dbReference>